<protein>
    <submittedName>
        <fullName evidence="2">FAD dependent oxidoreductase</fullName>
    </submittedName>
</protein>
<dbReference type="HOGENOM" id="CLU_028123_1_0_4"/>
<dbReference type="SUPFAM" id="SSF51905">
    <property type="entry name" value="FAD/NAD(P)-binding domain"/>
    <property type="match status" value="1"/>
</dbReference>
<dbReference type="AlphaFoldDB" id="C7RMC7"/>
<dbReference type="Pfam" id="PF01593">
    <property type="entry name" value="Amino_oxidase"/>
    <property type="match status" value="1"/>
</dbReference>
<proteinExistence type="predicted"/>
<dbReference type="Gene3D" id="1.10.3110.10">
    <property type="entry name" value="protoporphyrinogen ix oxidase, domain 3"/>
    <property type="match status" value="1"/>
</dbReference>
<gene>
    <name evidence="2" type="ordered locus">CAP2UW1_3959</name>
</gene>
<reference evidence="2" key="2">
    <citation type="submission" date="2009-09" db="EMBL/GenBank/DDBJ databases">
        <title>Complete sequence of chromosome of Candidatus Accumulibacter phosphatis clade IIA str. UW-1.</title>
        <authorList>
            <consortium name="US DOE Joint Genome Institute"/>
            <person name="Martin H.G."/>
            <person name="Ivanova N."/>
            <person name="Kunin V."/>
            <person name="Warnecke F."/>
            <person name="Barry K."/>
            <person name="He S."/>
            <person name="Salamov A."/>
            <person name="Szeto E."/>
            <person name="Dalin E."/>
            <person name="Pangilinan J.L."/>
            <person name="Lapidus A."/>
            <person name="Lowry S."/>
            <person name="Kyrpides N.C."/>
            <person name="McMahon K.D."/>
            <person name="Hugenholtz P."/>
        </authorList>
    </citation>
    <scope>NUCLEOTIDE SEQUENCE [LARGE SCALE GENOMIC DNA]</scope>
    <source>
        <strain evidence="2">UW-1</strain>
    </source>
</reference>
<dbReference type="eggNOG" id="COG2907">
    <property type="taxonomic scope" value="Bacteria"/>
</dbReference>
<dbReference type="InterPro" id="IPR050464">
    <property type="entry name" value="Zeta_carotene_desat/Oxidored"/>
</dbReference>
<dbReference type="Gene3D" id="3.50.50.60">
    <property type="entry name" value="FAD/NAD(P)-binding domain"/>
    <property type="match status" value="1"/>
</dbReference>
<organism evidence="2">
    <name type="scientific">Accumulibacter regalis</name>
    <dbReference type="NCBI Taxonomy" id="522306"/>
    <lineage>
        <taxon>Bacteria</taxon>
        <taxon>Pseudomonadati</taxon>
        <taxon>Pseudomonadota</taxon>
        <taxon>Betaproteobacteria</taxon>
        <taxon>Candidatus Accumulibacter</taxon>
    </lineage>
</organism>
<dbReference type="PANTHER" id="PTHR42923">
    <property type="entry name" value="PROTOPORPHYRINOGEN OXIDASE"/>
    <property type="match status" value="1"/>
</dbReference>
<reference evidence="2" key="1">
    <citation type="submission" date="2009-08" db="EMBL/GenBank/DDBJ databases">
        <authorList>
            <consortium name="US DOE Joint Genome Institute"/>
            <person name="Lucas S."/>
            <person name="Copeland A."/>
            <person name="Lapidus A."/>
            <person name="Glavina del Rio T."/>
            <person name="Dalin E."/>
            <person name="Tice H."/>
            <person name="Bruce D."/>
            <person name="Barry K."/>
            <person name="Pitluck S."/>
            <person name="Lowry S."/>
            <person name="Larimer F."/>
            <person name="Land M."/>
            <person name="Hauser L."/>
            <person name="Kyrpides N."/>
            <person name="Ivanova N."/>
            <person name="McMahon K.D."/>
            <person name="Hugenholtz P."/>
        </authorList>
    </citation>
    <scope>NUCLEOTIDE SEQUENCE</scope>
    <source>
        <strain evidence="2">UW-1</strain>
    </source>
</reference>
<dbReference type="EMBL" id="CP001715">
    <property type="protein sequence ID" value="ACV37205.1"/>
    <property type="molecule type" value="Genomic_DNA"/>
</dbReference>
<name>C7RMC7_ACCRE</name>
<evidence type="ECO:0000259" key="1">
    <source>
        <dbReference type="Pfam" id="PF01593"/>
    </source>
</evidence>
<dbReference type="GO" id="GO:0016491">
    <property type="term" value="F:oxidoreductase activity"/>
    <property type="evidence" value="ECO:0007669"/>
    <property type="project" value="InterPro"/>
</dbReference>
<accession>C7RMC7</accession>
<dbReference type="InterPro" id="IPR036188">
    <property type="entry name" value="FAD/NAD-bd_sf"/>
</dbReference>
<dbReference type="Gene3D" id="3.90.660.20">
    <property type="entry name" value="Protoporphyrinogen oxidase, mitochondrial, domain 2"/>
    <property type="match status" value="1"/>
</dbReference>
<dbReference type="PANTHER" id="PTHR42923:SF17">
    <property type="entry name" value="AMINE OXIDASE DOMAIN-CONTAINING PROTEIN"/>
    <property type="match status" value="1"/>
</dbReference>
<evidence type="ECO:0000313" key="2">
    <source>
        <dbReference type="EMBL" id="ACV37205.1"/>
    </source>
</evidence>
<dbReference type="STRING" id="522306.CAP2UW1_3959"/>
<dbReference type="OrthoDB" id="20837at2"/>
<sequence precursor="true">MYRPQSAQRIAVVGAGISGLASAWLLSQRHAVTLYEAGDYLGGHTNTVDVTLDGVCHPVDTGFLVYNTHTYPNLTALFAHLGVASVETEMSFAVSLEEPAIEWAGSSLATVFGQKRNLLRPDFWRMLADILRFNRESVAWIEQHPDYGGSLREFLAAGRYSRPFAEWYLLPMAAAIWSCPAGQMLDYPLASFVRFCRNHGLLQVFDRPLWRTVKGGGREYVRKLASHLADIRIATPVRGVRRTDDGLQVITDGAVGHYDQVVLACHSDQALGLLADAATPAERRLLGAIRYEPNRAVLHSDAALLPRNRALWSAWNYLSSAQELDRRPVSVSYLINRLQPLPFKTPLMVSLNPQREPKAESVIAEFDYEHPIFDGPAIAAQRELPALSGTRGVWFCGAWNGYGFHEDGLKSALQVANGLGCHAPWQGGEAAAAPAPAFRQKTELAA</sequence>
<dbReference type="InterPro" id="IPR002937">
    <property type="entry name" value="Amino_oxidase"/>
</dbReference>
<feature type="domain" description="Amine oxidase" evidence="1">
    <location>
        <begin position="17"/>
        <end position="281"/>
    </location>
</feature>
<dbReference type="KEGG" id="app:CAP2UW1_3959"/>